<dbReference type="PANTHER" id="PTHR39444">
    <property type="entry name" value="SITE-SPECIFIC DNA-METHYLTRANSFERASE (ADENINE-SPECIFIC)"/>
    <property type="match status" value="1"/>
</dbReference>
<protein>
    <submittedName>
        <fullName evidence="2">Uncharacterized protein</fullName>
    </submittedName>
</protein>
<dbReference type="Proteomes" id="UP000198406">
    <property type="component" value="Unassembled WGS sequence"/>
</dbReference>
<dbReference type="EMBL" id="BDSP01000127">
    <property type="protein sequence ID" value="GAX18324.1"/>
    <property type="molecule type" value="Genomic_DNA"/>
</dbReference>
<dbReference type="AlphaFoldDB" id="A0A1Z5JWA9"/>
<organism evidence="2 3">
    <name type="scientific">Fistulifera solaris</name>
    <name type="common">Oleaginous diatom</name>
    <dbReference type="NCBI Taxonomy" id="1519565"/>
    <lineage>
        <taxon>Eukaryota</taxon>
        <taxon>Sar</taxon>
        <taxon>Stramenopiles</taxon>
        <taxon>Ochrophyta</taxon>
        <taxon>Bacillariophyta</taxon>
        <taxon>Bacillariophyceae</taxon>
        <taxon>Bacillariophycidae</taxon>
        <taxon>Naviculales</taxon>
        <taxon>Naviculaceae</taxon>
        <taxon>Fistulifera</taxon>
    </lineage>
</organism>
<sequence>MGKNKRSKRKQRARGSQGHDVKAAATEGNKEESSATSIGEKRKHIVTESCATSAAKRPRQETEGPSQSTQEEPSFPYPTDPDDHCESPIDSYQDVLPLLRLLRNNRQPDAFTIYDPYYCDGAVKDNFAKLGFPNVYNQKEDCYSIWTDAHKYPKFDVFVTNPPYSGDHIEKLMKHVTSKEFGNRPWFLLMPNWVHKKDYFVNLTKTLNVFYIVPRKRYVYKPPQNFRESKKSDVHKKSSPFVSMWYIYGGNEAMNNKLIQHFLRSESANSCDLARSKSALRDLRRKKR</sequence>
<name>A0A1Z5JWA9_FISSO</name>
<feature type="compositionally biased region" description="Polar residues" evidence="1">
    <location>
        <begin position="63"/>
        <end position="72"/>
    </location>
</feature>
<accession>A0A1Z5JWA9</accession>
<comment type="caution">
    <text evidence="2">The sequence shown here is derived from an EMBL/GenBank/DDBJ whole genome shotgun (WGS) entry which is preliminary data.</text>
</comment>
<dbReference type="SUPFAM" id="SSF53335">
    <property type="entry name" value="S-adenosyl-L-methionine-dependent methyltransferases"/>
    <property type="match status" value="1"/>
</dbReference>
<feature type="compositionally biased region" description="Basic and acidic residues" evidence="1">
    <location>
        <begin position="17"/>
        <end position="33"/>
    </location>
</feature>
<dbReference type="InParanoid" id="A0A1Z5JWA9"/>
<gene>
    <name evidence="2" type="ORF">FisN_23Hh218</name>
</gene>
<evidence type="ECO:0000256" key="1">
    <source>
        <dbReference type="SAM" id="MobiDB-lite"/>
    </source>
</evidence>
<keyword evidence="3" id="KW-1185">Reference proteome</keyword>
<dbReference type="InterPro" id="IPR029063">
    <property type="entry name" value="SAM-dependent_MTases_sf"/>
</dbReference>
<proteinExistence type="predicted"/>
<evidence type="ECO:0000313" key="2">
    <source>
        <dbReference type="EMBL" id="GAX18324.1"/>
    </source>
</evidence>
<evidence type="ECO:0000313" key="3">
    <source>
        <dbReference type="Proteomes" id="UP000198406"/>
    </source>
</evidence>
<feature type="compositionally biased region" description="Basic residues" evidence="1">
    <location>
        <begin position="1"/>
        <end position="13"/>
    </location>
</feature>
<dbReference type="OrthoDB" id="203687at2759"/>
<reference evidence="2 3" key="1">
    <citation type="journal article" date="2015" name="Plant Cell">
        <title>Oil accumulation by the oleaginous diatom Fistulifera solaris as revealed by the genome and transcriptome.</title>
        <authorList>
            <person name="Tanaka T."/>
            <person name="Maeda Y."/>
            <person name="Veluchamy A."/>
            <person name="Tanaka M."/>
            <person name="Abida H."/>
            <person name="Marechal E."/>
            <person name="Bowler C."/>
            <person name="Muto M."/>
            <person name="Sunaga Y."/>
            <person name="Tanaka M."/>
            <person name="Yoshino T."/>
            <person name="Taniguchi T."/>
            <person name="Fukuda Y."/>
            <person name="Nemoto M."/>
            <person name="Matsumoto M."/>
            <person name="Wong P.S."/>
            <person name="Aburatani S."/>
            <person name="Fujibuchi W."/>
        </authorList>
    </citation>
    <scope>NUCLEOTIDE SEQUENCE [LARGE SCALE GENOMIC DNA]</scope>
    <source>
        <strain evidence="2 3">JPCC DA0580</strain>
    </source>
</reference>
<feature type="region of interest" description="Disordered" evidence="1">
    <location>
        <begin position="1"/>
        <end position="88"/>
    </location>
</feature>
<dbReference type="PANTHER" id="PTHR39444:SF3">
    <property type="entry name" value="SITE-SPECIFIC DNA-METHYLTRANSFERASE (ADENINE-SPECIFIC)"/>
    <property type="match status" value="1"/>
</dbReference>